<proteinExistence type="predicted"/>
<organism evidence="1 2">
    <name type="scientific">Discostella pseudostelligera</name>
    <dbReference type="NCBI Taxonomy" id="259834"/>
    <lineage>
        <taxon>Eukaryota</taxon>
        <taxon>Sar</taxon>
        <taxon>Stramenopiles</taxon>
        <taxon>Ochrophyta</taxon>
        <taxon>Bacillariophyta</taxon>
        <taxon>Coscinodiscophyceae</taxon>
        <taxon>Thalassiosirophycidae</taxon>
        <taxon>Stephanodiscales</taxon>
        <taxon>Stephanodiscaceae</taxon>
        <taxon>Discostella</taxon>
    </lineage>
</organism>
<comment type="caution">
    <text evidence="1">The sequence shown here is derived from an EMBL/GenBank/DDBJ whole genome shotgun (WGS) entry which is preliminary data.</text>
</comment>
<reference evidence="1 2" key="1">
    <citation type="submission" date="2024-10" db="EMBL/GenBank/DDBJ databases">
        <title>Updated reference genomes for cyclostephanoid diatoms.</title>
        <authorList>
            <person name="Roberts W.R."/>
            <person name="Alverson A.J."/>
        </authorList>
    </citation>
    <scope>NUCLEOTIDE SEQUENCE [LARGE SCALE GENOMIC DNA]</scope>
    <source>
        <strain evidence="1 2">AJA232-27</strain>
    </source>
</reference>
<evidence type="ECO:0000313" key="2">
    <source>
        <dbReference type="Proteomes" id="UP001530293"/>
    </source>
</evidence>
<keyword evidence="2" id="KW-1185">Reference proteome</keyword>
<protein>
    <submittedName>
        <fullName evidence="1">Uncharacterized protein</fullName>
    </submittedName>
</protein>
<dbReference type="AlphaFoldDB" id="A0ABD3M5F6"/>
<sequence>MFSLAQGIISVSIMVDVVGRRSELERYLLVFHVGTGKLLSCIGGGPYAPPYPAILPNVGGGPTLAPYKRRSQYGSIPALTKLVAPTLLFP</sequence>
<dbReference type="Proteomes" id="UP001530293">
    <property type="component" value="Unassembled WGS sequence"/>
</dbReference>
<evidence type="ECO:0000313" key="1">
    <source>
        <dbReference type="EMBL" id="KAL3759265.1"/>
    </source>
</evidence>
<name>A0ABD3M5F6_9STRA</name>
<gene>
    <name evidence="1" type="ORF">ACHAWU_002066</name>
</gene>
<accession>A0ABD3M5F6</accession>
<dbReference type="EMBL" id="JALLBG020000206">
    <property type="protein sequence ID" value="KAL3759265.1"/>
    <property type="molecule type" value="Genomic_DNA"/>
</dbReference>